<proteinExistence type="predicted"/>
<dbReference type="EMBL" id="VOGC01000002">
    <property type="protein sequence ID" value="MQN00821.1"/>
    <property type="molecule type" value="Genomic_DNA"/>
</dbReference>
<protein>
    <submittedName>
        <fullName evidence="1">Uncharacterized protein</fullName>
    </submittedName>
</protein>
<name>A0A6N7IX20_9FIRM</name>
<dbReference type="AlphaFoldDB" id="A0A6N7IX20"/>
<sequence>MNDEEFFQKTRQEMIDEVVNLGFPEELGEAVAKNLNSVKTMQRMASYLRNVRPNSDVLIVDEMLAIMDDRRRWIEKKKSEEANAKYNEFLEEQKRNEEDDS</sequence>
<evidence type="ECO:0000313" key="1">
    <source>
        <dbReference type="EMBL" id="MQN00821.1"/>
    </source>
</evidence>
<keyword evidence="2" id="KW-1185">Reference proteome</keyword>
<accession>A0A6N7IX20</accession>
<gene>
    <name evidence="1" type="ORF">FRC54_02350</name>
</gene>
<reference evidence="1" key="1">
    <citation type="journal article" date="2020" name="Appl. Environ. Microbiol.">
        <title>Medium-Chain Fatty Acid Synthesis by 'Candidatus Weimeria bifida' gen. nov., sp. nov., and 'Candidatus Pseudoramibacter fermentans' sp. nov.</title>
        <authorList>
            <person name="Scarborough M.J."/>
            <person name="Myers K.S."/>
            <person name="Donohue T.J."/>
            <person name="Noguera D.R."/>
        </authorList>
    </citation>
    <scope>NUCLEOTIDE SEQUENCE</scope>
    <source>
        <strain evidence="1">LCO1.1</strain>
    </source>
</reference>
<organism evidence="1 2">
    <name type="scientific">Candidatus Weimeria bifida</name>
    <dbReference type="NCBI Taxonomy" id="2599074"/>
    <lineage>
        <taxon>Bacteria</taxon>
        <taxon>Bacillati</taxon>
        <taxon>Bacillota</taxon>
        <taxon>Clostridia</taxon>
        <taxon>Lachnospirales</taxon>
        <taxon>Lachnospiraceae</taxon>
        <taxon>Candidatus Weimeria</taxon>
    </lineage>
</organism>
<evidence type="ECO:0000313" key="2">
    <source>
        <dbReference type="Proteomes" id="UP000460257"/>
    </source>
</evidence>
<dbReference type="Proteomes" id="UP000460257">
    <property type="component" value="Unassembled WGS sequence"/>
</dbReference>
<comment type="caution">
    <text evidence="1">The sequence shown here is derived from an EMBL/GenBank/DDBJ whole genome shotgun (WGS) entry which is preliminary data.</text>
</comment>